<organism evidence="1">
    <name type="scientific">Candidatus Thiothrix putei</name>
    <dbReference type="NCBI Taxonomy" id="3080811"/>
    <lineage>
        <taxon>Bacteria</taxon>
        <taxon>Pseudomonadati</taxon>
        <taxon>Pseudomonadota</taxon>
        <taxon>Gammaproteobacteria</taxon>
        <taxon>Thiotrichales</taxon>
        <taxon>Thiotrichaceae</taxon>
        <taxon>Thiothrix</taxon>
    </lineage>
</organism>
<dbReference type="EMBL" id="CP124756">
    <property type="protein sequence ID" value="WGZ96023.1"/>
    <property type="molecule type" value="Genomic_DNA"/>
</dbReference>
<evidence type="ECO:0008006" key="2">
    <source>
        <dbReference type="Google" id="ProtNLM"/>
    </source>
</evidence>
<dbReference type="KEGG" id="tput:QJT81_08620"/>
<gene>
    <name evidence="1" type="ORF">QJT81_08620</name>
</gene>
<accession>A0AA95HJE8</accession>
<reference evidence="1" key="1">
    <citation type="journal article" date="2023" name="Int. J. Mol. Sci.">
        <title>Metagenomics Revealed a New Genus 'Candidatus Thiocaldithrix dubininis' gen. nov., sp. nov. and a New Species 'Candidatus Thiothrix putei' sp. nov. in the Family Thiotrichaceae, Some Members of Which Have Traits of Both Na+- and H+-Motive Energetics.</title>
        <authorList>
            <person name="Ravin N.V."/>
            <person name="Muntyan M.S."/>
            <person name="Smolyakov D.D."/>
            <person name="Rudenko T.S."/>
            <person name="Beletsky A.V."/>
            <person name="Mardanov A.V."/>
            <person name="Grabovich M.Y."/>
        </authorList>
    </citation>
    <scope>NUCLEOTIDE SEQUENCE</scope>
    <source>
        <strain evidence="1">GKL-02</strain>
    </source>
</reference>
<dbReference type="Proteomes" id="UP001301326">
    <property type="component" value="Chromosome"/>
</dbReference>
<protein>
    <recommendedName>
        <fullName evidence="2">Glycosyltransferase 2-like domain-containing protein</fullName>
    </recommendedName>
</protein>
<dbReference type="InterPro" id="IPR029044">
    <property type="entry name" value="Nucleotide-diphossugar_trans"/>
</dbReference>
<proteinExistence type="predicted"/>
<sequence length="272" mass="31665">MHQKKPNIVFLIIGFNNINEVNNYITQIDALNNTKYDIDIVITDNIGTFKEHEIINSFYRVTLLNPKNNLGYLNGCSYGLDFYRKSYNKNPSWVCVSNTDLTLDKNILDILDTNIENIGQVSSLIKTQTGTAQNPHLKNRPSQAFLLKQILIHSFHWIGGLYIYLSHIKDKLSIKKDPKEKKEYLIYTSHGSFFFLSKAFFDKGGIIHDAPFLYSEELYIGEQLYRHNLKSVCNTKYTIIHHNHSTSKLVSLYKKSKFMLTSNKLIYEKFYK</sequence>
<dbReference type="AlphaFoldDB" id="A0AA95HJE8"/>
<dbReference type="Gene3D" id="3.90.550.10">
    <property type="entry name" value="Spore Coat Polysaccharide Biosynthesis Protein SpsA, Chain A"/>
    <property type="match status" value="1"/>
</dbReference>
<dbReference type="SUPFAM" id="SSF53448">
    <property type="entry name" value="Nucleotide-diphospho-sugar transferases"/>
    <property type="match status" value="1"/>
</dbReference>
<evidence type="ECO:0000313" key="1">
    <source>
        <dbReference type="EMBL" id="WGZ96023.1"/>
    </source>
</evidence>
<reference evidence="1" key="2">
    <citation type="submission" date="2023-04" db="EMBL/GenBank/DDBJ databases">
        <authorList>
            <person name="Beletskiy A.V."/>
            <person name="Mardanov A.V."/>
            <person name="Ravin N.V."/>
        </authorList>
    </citation>
    <scope>NUCLEOTIDE SEQUENCE</scope>
    <source>
        <strain evidence="1">GKL-02</strain>
    </source>
</reference>
<name>A0AA95HJE8_9GAMM</name>